<reference evidence="8 9" key="1">
    <citation type="submission" date="2025-05" db="UniProtKB">
        <authorList>
            <consortium name="RefSeq"/>
        </authorList>
    </citation>
    <scope>IDENTIFICATION</scope>
</reference>
<gene>
    <name evidence="8 9 10 11 12" type="primary">LOC106807516</name>
</gene>
<feature type="domain" description="Major facilitator superfamily (MFS) profile" evidence="6">
    <location>
        <begin position="92"/>
        <end position="521"/>
    </location>
</feature>
<proteinExistence type="predicted"/>
<dbReference type="RefSeq" id="XP_014665350.1">
    <property type="nucleotide sequence ID" value="XM_014809864.1"/>
</dbReference>
<feature type="transmembrane region" description="Helical" evidence="5">
    <location>
        <begin position="257"/>
        <end position="275"/>
    </location>
</feature>
<evidence type="ECO:0000313" key="8">
    <source>
        <dbReference type="RefSeq" id="XP_014665349.1"/>
    </source>
</evidence>
<dbReference type="RefSeq" id="XP_014665352.1">
    <property type="nucleotide sequence ID" value="XM_014809866.1"/>
</dbReference>
<evidence type="ECO:0000256" key="3">
    <source>
        <dbReference type="ARBA" id="ARBA00022989"/>
    </source>
</evidence>
<accession>A0ABM1DZI0</accession>
<protein>
    <submittedName>
        <fullName evidence="8 9">Organic cation transporter protein-like isoform X1</fullName>
    </submittedName>
</protein>
<evidence type="ECO:0000313" key="10">
    <source>
        <dbReference type="RefSeq" id="XP_014665351.1"/>
    </source>
</evidence>
<keyword evidence="3 5" id="KW-1133">Transmembrane helix</keyword>
<name>A0ABM1DZI0_PRICU</name>
<dbReference type="PROSITE" id="PS00216">
    <property type="entry name" value="SUGAR_TRANSPORT_1"/>
    <property type="match status" value="1"/>
</dbReference>
<evidence type="ECO:0000256" key="2">
    <source>
        <dbReference type="ARBA" id="ARBA00022692"/>
    </source>
</evidence>
<feature type="transmembrane region" description="Helical" evidence="5">
    <location>
        <begin position="21"/>
        <end position="40"/>
    </location>
</feature>
<evidence type="ECO:0000259" key="6">
    <source>
        <dbReference type="PROSITE" id="PS50850"/>
    </source>
</evidence>
<dbReference type="SUPFAM" id="SSF103473">
    <property type="entry name" value="MFS general substrate transporter"/>
    <property type="match status" value="1"/>
</dbReference>
<evidence type="ECO:0000256" key="1">
    <source>
        <dbReference type="ARBA" id="ARBA00004141"/>
    </source>
</evidence>
<feature type="transmembrane region" description="Helical" evidence="5">
    <location>
        <begin position="139"/>
        <end position="159"/>
    </location>
</feature>
<feature type="transmembrane region" description="Helical" evidence="5">
    <location>
        <begin position="406"/>
        <end position="425"/>
    </location>
</feature>
<evidence type="ECO:0000256" key="5">
    <source>
        <dbReference type="SAM" id="Phobius"/>
    </source>
</evidence>
<feature type="transmembrane region" description="Helical" evidence="5">
    <location>
        <begin position="350"/>
        <end position="372"/>
    </location>
</feature>
<dbReference type="CDD" id="cd17317">
    <property type="entry name" value="MFS_SLC22"/>
    <property type="match status" value="1"/>
</dbReference>
<dbReference type="InterPro" id="IPR036259">
    <property type="entry name" value="MFS_trans_sf"/>
</dbReference>
<dbReference type="InterPro" id="IPR005828">
    <property type="entry name" value="MFS_sugar_transport-like"/>
</dbReference>
<dbReference type="RefSeq" id="XP_014665349.1">
    <property type="nucleotide sequence ID" value="XM_014809863.1"/>
</dbReference>
<feature type="transmembrane region" description="Helical" evidence="5">
    <location>
        <begin position="431"/>
        <end position="456"/>
    </location>
</feature>
<dbReference type="PROSITE" id="PS50850">
    <property type="entry name" value="MFS"/>
    <property type="match status" value="1"/>
</dbReference>
<evidence type="ECO:0000313" key="12">
    <source>
        <dbReference type="RefSeq" id="XP_014665353.1"/>
    </source>
</evidence>
<evidence type="ECO:0000313" key="7">
    <source>
        <dbReference type="Proteomes" id="UP000695022"/>
    </source>
</evidence>
<keyword evidence="7" id="KW-1185">Reference proteome</keyword>
<evidence type="ECO:0000313" key="9">
    <source>
        <dbReference type="RefSeq" id="XP_014665350.1"/>
    </source>
</evidence>
<dbReference type="Gene3D" id="1.20.1250.20">
    <property type="entry name" value="MFS general substrate transporter like domains"/>
    <property type="match status" value="1"/>
</dbReference>
<dbReference type="Pfam" id="PF00083">
    <property type="entry name" value="Sugar_tr"/>
    <property type="match status" value="1"/>
</dbReference>
<dbReference type="InterPro" id="IPR020846">
    <property type="entry name" value="MFS_dom"/>
</dbReference>
<dbReference type="GeneID" id="106807516"/>
<evidence type="ECO:0000256" key="4">
    <source>
        <dbReference type="ARBA" id="ARBA00023136"/>
    </source>
</evidence>
<comment type="subcellular location">
    <subcellularLocation>
        <location evidence="1">Membrane</location>
        <topology evidence="1">Multi-pass membrane protein</topology>
    </subcellularLocation>
</comment>
<feature type="transmembrane region" description="Helical" evidence="5">
    <location>
        <begin position="497"/>
        <end position="516"/>
    </location>
</feature>
<evidence type="ECO:0000313" key="11">
    <source>
        <dbReference type="RefSeq" id="XP_014665352.1"/>
    </source>
</evidence>
<feature type="transmembrane region" description="Helical" evidence="5">
    <location>
        <begin position="378"/>
        <end position="399"/>
    </location>
</feature>
<dbReference type="Proteomes" id="UP000695022">
    <property type="component" value="Unplaced"/>
</dbReference>
<organism evidence="7 10">
    <name type="scientific">Priapulus caudatus</name>
    <name type="common">Priapulid worm</name>
    <dbReference type="NCBI Taxonomy" id="37621"/>
    <lineage>
        <taxon>Eukaryota</taxon>
        <taxon>Metazoa</taxon>
        <taxon>Ecdysozoa</taxon>
        <taxon>Scalidophora</taxon>
        <taxon>Priapulida</taxon>
        <taxon>Priapulimorpha</taxon>
        <taxon>Priapulimorphida</taxon>
        <taxon>Priapulidae</taxon>
        <taxon>Priapulus</taxon>
    </lineage>
</organism>
<dbReference type="RefSeq" id="XP_014665353.1">
    <property type="nucleotide sequence ID" value="XM_014809867.1"/>
</dbReference>
<keyword evidence="4 5" id="KW-0472">Membrane</keyword>
<dbReference type="InterPro" id="IPR005829">
    <property type="entry name" value="Sugar_transporter_CS"/>
</dbReference>
<dbReference type="RefSeq" id="XP_014665351.1">
    <property type="nucleotide sequence ID" value="XM_014809865.1"/>
</dbReference>
<feature type="transmembrane region" description="Helical" evidence="5">
    <location>
        <begin position="234"/>
        <end position="251"/>
    </location>
</feature>
<feature type="transmembrane region" description="Helical" evidence="5">
    <location>
        <begin position="171"/>
        <end position="189"/>
    </location>
</feature>
<feature type="transmembrane region" description="Helical" evidence="5">
    <location>
        <begin position="468"/>
        <end position="491"/>
    </location>
</feature>
<keyword evidence="2 5" id="KW-0812">Transmembrane</keyword>
<sequence>MTLDFDDVLPHIGGWGKYQKLLFWLICVPAALPCAFHGFVQVFMNAIPPHWCHVPELAGFPLEAQKNLSLPYEEQLGELVPSQCNMYDIDYVQLVRENVTWVANVSWPKVPCTRGWRYEHKLYDETVTTEMDLVCDKNWIGMMTYTVYSFGNLCGNFIFGFLQDWLGRKKAFFICLTVETVFGIATAFAPELISYTVFRFMVGLTVPQIFVIPFVIGIELVGPERRGFTTIMQCVSYSSGLLVLAGVAYLVRDWRNLALATSIPFILMYGYWWFLPESARWLLSKNRIDEAEAIVQKAAKVNGMTVPPELIRKLMKEQEKGELGQLLPGKARTYTLLDLFRTPNLRKKTVLVSFIWLVNVIVYVGLSIYIPILGESDYVNFALSSAVELLSYPILFCVIDRWGRRWPLCISMMLGGVACIATVLVPSGSEWSWLSITLSLTGKFGISTSFVVIYPLAAELYPTVVRGLGLGFSQFCGSVGLIFIPFVVYLGYQYRDLPAFIMGTVTLVASVLAMALPETLNQKLPETVEEAEEFGKNQPFCFCCARRKPSMDDVARNDEDLAAAKSSDETENL</sequence>
<dbReference type="PANTHER" id="PTHR24064">
    <property type="entry name" value="SOLUTE CARRIER FAMILY 22 MEMBER"/>
    <property type="match status" value="1"/>
</dbReference>
<feature type="transmembrane region" description="Helical" evidence="5">
    <location>
        <begin position="201"/>
        <end position="222"/>
    </location>
</feature>